<evidence type="ECO:0000256" key="2">
    <source>
        <dbReference type="SAM" id="Phobius"/>
    </source>
</evidence>
<sequence>MDQPVDYDPQAVAPEAIGEYPVSGEEIEGLVDLLQENDFQKYWRQYRLLNSLLIALFLMVFALVIVWNIIIWVAPGEEARADFSDAGRVPMQKKLKQQKVKLMQRQKSARPSQSFKFHAQAISDIPAPIADLKITDINPAVMVSPMGDVGDVSVNVDMSALNAAFSSSFMGVKSQARRIAFVIDYSASMKGKDRVMRYELEAAVKKLPPTGEVCLIFFSGPSWLAGENAKAISNQWTGNNNNGWKPKPGFKPSKPKWIPVTPAHQKRLS</sequence>
<keyword evidence="2" id="KW-0812">Transmembrane</keyword>
<dbReference type="EMBL" id="UINC01089683">
    <property type="protein sequence ID" value="SVC40979.1"/>
    <property type="molecule type" value="Genomic_DNA"/>
</dbReference>
<feature type="non-terminal residue" evidence="3">
    <location>
        <position position="269"/>
    </location>
</feature>
<proteinExistence type="predicted"/>
<organism evidence="3">
    <name type="scientific">marine metagenome</name>
    <dbReference type="NCBI Taxonomy" id="408172"/>
    <lineage>
        <taxon>unclassified sequences</taxon>
        <taxon>metagenomes</taxon>
        <taxon>ecological metagenomes</taxon>
    </lineage>
</organism>
<evidence type="ECO:0000313" key="3">
    <source>
        <dbReference type="EMBL" id="SVC40979.1"/>
    </source>
</evidence>
<evidence type="ECO:0000256" key="1">
    <source>
        <dbReference type="SAM" id="MobiDB-lite"/>
    </source>
</evidence>
<protein>
    <recommendedName>
        <fullName evidence="4">VWFA domain-containing protein</fullName>
    </recommendedName>
</protein>
<feature type="compositionally biased region" description="Low complexity" evidence="1">
    <location>
        <begin position="238"/>
        <end position="256"/>
    </location>
</feature>
<keyword evidence="2" id="KW-1133">Transmembrane helix</keyword>
<name>A0A382LW43_9ZZZZ</name>
<feature type="transmembrane region" description="Helical" evidence="2">
    <location>
        <begin position="48"/>
        <end position="74"/>
    </location>
</feature>
<feature type="region of interest" description="Disordered" evidence="1">
    <location>
        <begin position="237"/>
        <end position="269"/>
    </location>
</feature>
<gene>
    <name evidence="3" type="ORF">METZ01_LOCUS293833</name>
</gene>
<accession>A0A382LW43</accession>
<dbReference type="AlphaFoldDB" id="A0A382LW43"/>
<evidence type="ECO:0008006" key="4">
    <source>
        <dbReference type="Google" id="ProtNLM"/>
    </source>
</evidence>
<reference evidence="3" key="1">
    <citation type="submission" date="2018-05" db="EMBL/GenBank/DDBJ databases">
        <authorList>
            <person name="Lanie J.A."/>
            <person name="Ng W.-L."/>
            <person name="Kazmierczak K.M."/>
            <person name="Andrzejewski T.M."/>
            <person name="Davidsen T.M."/>
            <person name="Wayne K.J."/>
            <person name="Tettelin H."/>
            <person name="Glass J.I."/>
            <person name="Rusch D."/>
            <person name="Podicherti R."/>
            <person name="Tsui H.-C.T."/>
            <person name="Winkler M.E."/>
        </authorList>
    </citation>
    <scope>NUCLEOTIDE SEQUENCE</scope>
</reference>
<keyword evidence="2" id="KW-0472">Membrane</keyword>